<evidence type="ECO:0000256" key="5">
    <source>
        <dbReference type="ARBA" id="ARBA00022801"/>
    </source>
</evidence>
<dbReference type="EC" id="3.5.4.4" evidence="3"/>
<dbReference type="InterPro" id="IPR032466">
    <property type="entry name" value="Metal_Hydrolase"/>
</dbReference>
<dbReference type="EMBL" id="LT629732">
    <property type="protein sequence ID" value="SDT19265.1"/>
    <property type="molecule type" value="Genomic_DNA"/>
</dbReference>
<dbReference type="GO" id="GO:0006154">
    <property type="term" value="P:adenosine catabolic process"/>
    <property type="evidence" value="ECO:0007669"/>
    <property type="project" value="TreeGrafter"/>
</dbReference>
<keyword evidence="5" id="KW-0378">Hydrolase</keyword>
<dbReference type="PANTHER" id="PTHR11409:SF43">
    <property type="entry name" value="ADENOSINE DEAMINASE"/>
    <property type="match status" value="1"/>
</dbReference>
<dbReference type="STRING" id="117157.SAMN04489717_5420"/>
<protein>
    <recommendedName>
        <fullName evidence="3">adenosine deaminase</fullName>
        <ecNumber evidence="3">3.5.4.4</ecNumber>
    </recommendedName>
</protein>
<evidence type="ECO:0000259" key="7">
    <source>
        <dbReference type="Pfam" id="PF00962"/>
    </source>
</evidence>
<dbReference type="InterPro" id="IPR006330">
    <property type="entry name" value="Ado/ade_deaminase"/>
</dbReference>
<evidence type="ECO:0000256" key="4">
    <source>
        <dbReference type="ARBA" id="ARBA00022723"/>
    </source>
</evidence>
<accession>A0A1H1YD19</accession>
<name>A0A1H1YD19_9ACTN</name>
<evidence type="ECO:0000256" key="3">
    <source>
        <dbReference type="ARBA" id="ARBA00012784"/>
    </source>
</evidence>
<feature type="domain" description="Adenosine deaminase" evidence="7">
    <location>
        <begin position="9"/>
        <end position="327"/>
    </location>
</feature>
<evidence type="ECO:0000256" key="6">
    <source>
        <dbReference type="ARBA" id="ARBA00022833"/>
    </source>
</evidence>
<dbReference type="GO" id="GO:0046872">
    <property type="term" value="F:metal ion binding"/>
    <property type="evidence" value="ECO:0007669"/>
    <property type="project" value="UniProtKB-KW"/>
</dbReference>
<keyword evidence="6" id="KW-0862">Zinc</keyword>
<sequence length="335" mass="35889">MTDELRALPKIELHSHLDCGLSYDAVRRIDPRISREHYDRHFVAPPVCDSLGDYLTYTFDYRAVLQSERALRIAVEDAFAQLAADGVAYAELRFAPMVHVEDGLSADEVVAAVSDETVRQTEATGIDAGLILCTLRDYDTERSLRTARLAVHHARIGPVVAFDIAGDEARHPLDTHLPAFDLAADAGLGVTVHAGEGGGPDSVTEALDKTTTRRIGHGVRSVEDPDLLARLAAEGVHLEVCPSCNVQTGAVASYAAHPVGALRAAGVPVSVSTDTRAVTDIDLTREYARLTEAFGWTLADFGEVNRAALTASFAAPSVSRRLAGILDDAYPKVPA</sequence>
<evidence type="ECO:0000256" key="1">
    <source>
        <dbReference type="ARBA" id="ARBA00001947"/>
    </source>
</evidence>
<organism evidence="8 9">
    <name type="scientific">Actinopolymorpha singaporensis</name>
    <dbReference type="NCBI Taxonomy" id="117157"/>
    <lineage>
        <taxon>Bacteria</taxon>
        <taxon>Bacillati</taxon>
        <taxon>Actinomycetota</taxon>
        <taxon>Actinomycetes</taxon>
        <taxon>Propionibacteriales</taxon>
        <taxon>Actinopolymorphaceae</taxon>
        <taxon>Actinopolymorpha</taxon>
    </lineage>
</organism>
<evidence type="ECO:0000313" key="8">
    <source>
        <dbReference type="EMBL" id="SDT19265.1"/>
    </source>
</evidence>
<proteinExistence type="inferred from homology"/>
<reference evidence="8 9" key="1">
    <citation type="submission" date="2016-10" db="EMBL/GenBank/DDBJ databases">
        <authorList>
            <person name="de Groot N.N."/>
        </authorList>
    </citation>
    <scope>NUCLEOTIDE SEQUENCE [LARGE SCALE GENOMIC DNA]</scope>
    <source>
        <strain evidence="8 9">DSM 22024</strain>
    </source>
</reference>
<comment type="cofactor">
    <cofactor evidence="1">
        <name>Zn(2+)</name>
        <dbReference type="ChEBI" id="CHEBI:29105"/>
    </cofactor>
</comment>
<comment type="similarity">
    <text evidence="2">Belongs to the metallo-dependent hydrolases superfamily. Adenosine and AMP deaminases family.</text>
</comment>
<dbReference type="GO" id="GO:0046103">
    <property type="term" value="P:inosine biosynthetic process"/>
    <property type="evidence" value="ECO:0007669"/>
    <property type="project" value="TreeGrafter"/>
</dbReference>
<dbReference type="PANTHER" id="PTHR11409">
    <property type="entry name" value="ADENOSINE DEAMINASE"/>
    <property type="match status" value="1"/>
</dbReference>
<evidence type="ECO:0000256" key="2">
    <source>
        <dbReference type="ARBA" id="ARBA00006676"/>
    </source>
</evidence>
<gene>
    <name evidence="8" type="ORF">SAMN04489717_5420</name>
</gene>
<dbReference type="NCBIfam" id="TIGR01430">
    <property type="entry name" value="aden_deam"/>
    <property type="match status" value="1"/>
</dbReference>
<dbReference type="GO" id="GO:0005829">
    <property type="term" value="C:cytosol"/>
    <property type="evidence" value="ECO:0007669"/>
    <property type="project" value="TreeGrafter"/>
</dbReference>
<dbReference type="Gene3D" id="3.20.20.140">
    <property type="entry name" value="Metal-dependent hydrolases"/>
    <property type="match status" value="1"/>
</dbReference>
<dbReference type="GO" id="GO:0043103">
    <property type="term" value="P:hypoxanthine salvage"/>
    <property type="evidence" value="ECO:0007669"/>
    <property type="project" value="TreeGrafter"/>
</dbReference>
<keyword evidence="4" id="KW-0479">Metal-binding</keyword>
<dbReference type="InterPro" id="IPR001365">
    <property type="entry name" value="A_deaminase_dom"/>
</dbReference>
<dbReference type="RefSeq" id="WP_092656322.1">
    <property type="nucleotide sequence ID" value="NZ_LT629732.1"/>
</dbReference>
<dbReference type="SUPFAM" id="SSF51556">
    <property type="entry name" value="Metallo-dependent hydrolases"/>
    <property type="match status" value="1"/>
</dbReference>
<evidence type="ECO:0000313" key="9">
    <source>
        <dbReference type="Proteomes" id="UP000198983"/>
    </source>
</evidence>
<dbReference type="Pfam" id="PF00962">
    <property type="entry name" value="A_deaminase"/>
    <property type="match status" value="1"/>
</dbReference>
<dbReference type="Proteomes" id="UP000198983">
    <property type="component" value="Chromosome I"/>
</dbReference>
<keyword evidence="9" id="KW-1185">Reference proteome</keyword>
<dbReference type="OrthoDB" id="105475at2"/>
<dbReference type="GO" id="GO:0004000">
    <property type="term" value="F:adenosine deaminase activity"/>
    <property type="evidence" value="ECO:0007669"/>
    <property type="project" value="TreeGrafter"/>
</dbReference>
<dbReference type="AlphaFoldDB" id="A0A1H1YD19"/>